<dbReference type="Proteomes" id="UP001519271">
    <property type="component" value="Unassembled WGS sequence"/>
</dbReference>
<dbReference type="InterPro" id="IPR017896">
    <property type="entry name" value="4Fe4S_Fe-S-bd"/>
</dbReference>
<feature type="domain" description="4Fe-4S ferredoxin-type" evidence="2">
    <location>
        <begin position="155"/>
        <end position="183"/>
    </location>
</feature>
<evidence type="ECO:0000256" key="1">
    <source>
        <dbReference type="SAM" id="Phobius"/>
    </source>
</evidence>
<accession>A0ABS4G2Y3</accession>
<protein>
    <recommendedName>
        <fullName evidence="2">4Fe-4S ferredoxin-type domain-containing protein</fullName>
    </recommendedName>
</protein>
<keyword evidence="1" id="KW-0812">Transmembrane</keyword>
<keyword evidence="1" id="KW-1133">Transmembrane helix</keyword>
<sequence length="197" mass="22477">MRNNKYLYLATVAFFTLGIINIHFSILGTICMVLPFVLAYRDKKKTWCTGYCPRASLFTTLGKFKKKSTRMIPKFILNGDLKKIILVYFSISLFFVTMSTIRVAAGKMMPILYPRFMIVIPIPIQFPQLLSIEGLAPWLTHLSFRMYSMMMTTTIFGLILGALYRPRTWCTVCPVSTISDMIIIDGKKPNTSLKNSA</sequence>
<feature type="transmembrane region" description="Helical" evidence="1">
    <location>
        <begin position="144"/>
        <end position="164"/>
    </location>
</feature>
<organism evidence="3 4">
    <name type="scientific">Youngiibacter multivorans</name>
    <dbReference type="NCBI Taxonomy" id="937251"/>
    <lineage>
        <taxon>Bacteria</taxon>
        <taxon>Bacillati</taxon>
        <taxon>Bacillota</taxon>
        <taxon>Clostridia</taxon>
        <taxon>Eubacteriales</taxon>
        <taxon>Clostridiaceae</taxon>
        <taxon>Youngiibacter</taxon>
    </lineage>
</organism>
<reference evidence="3 4" key="1">
    <citation type="submission" date="2021-03" db="EMBL/GenBank/DDBJ databases">
        <title>Genomic Encyclopedia of Type Strains, Phase IV (KMG-IV): sequencing the most valuable type-strain genomes for metagenomic binning, comparative biology and taxonomic classification.</title>
        <authorList>
            <person name="Goeker M."/>
        </authorList>
    </citation>
    <scope>NUCLEOTIDE SEQUENCE [LARGE SCALE GENOMIC DNA]</scope>
    <source>
        <strain evidence="3 4">DSM 6139</strain>
    </source>
</reference>
<dbReference type="RefSeq" id="WP_209459066.1">
    <property type="nucleotide sequence ID" value="NZ_JAGGKC010000009.1"/>
</dbReference>
<evidence type="ECO:0000313" key="4">
    <source>
        <dbReference type="Proteomes" id="UP001519271"/>
    </source>
</evidence>
<evidence type="ECO:0000259" key="2">
    <source>
        <dbReference type="Pfam" id="PF12801"/>
    </source>
</evidence>
<feature type="transmembrane region" description="Helical" evidence="1">
    <location>
        <begin position="6"/>
        <end position="39"/>
    </location>
</feature>
<name>A0ABS4G2Y3_9CLOT</name>
<keyword evidence="1" id="KW-0472">Membrane</keyword>
<dbReference type="EMBL" id="JAGGKC010000009">
    <property type="protein sequence ID" value="MBP1918842.1"/>
    <property type="molecule type" value="Genomic_DNA"/>
</dbReference>
<dbReference type="Pfam" id="PF12801">
    <property type="entry name" value="Fer4_5"/>
    <property type="match status" value="2"/>
</dbReference>
<feature type="domain" description="4Fe-4S ferredoxin-type" evidence="2">
    <location>
        <begin position="27"/>
        <end position="68"/>
    </location>
</feature>
<feature type="transmembrane region" description="Helical" evidence="1">
    <location>
        <begin position="84"/>
        <end position="105"/>
    </location>
</feature>
<gene>
    <name evidence="3" type="ORF">J2Z34_001322</name>
</gene>
<proteinExistence type="predicted"/>
<keyword evidence="4" id="KW-1185">Reference proteome</keyword>
<comment type="caution">
    <text evidence="3">The sequence shown here is derived from an EMBL/GenBank/DDBJ whole genome shotgun (WGS) entry which is preliminary data.</text>
</comment>
<evidence type="ECO:0000313" key="3">
    <source>
        <dbReference type="EMBL" id="MBP1918842.1"/>
    </source>
</evidence>